<evidence type="ECO:0000256" key="1">
    <source>
        <dbReference type="ARBA" id="ARBA00011073"/>
    </source>
</evidence>
<comment type="similarity">
    <text evidence="1 6">Belongs to the peptidase S8 family.</text>
</comment>
<sequence>MKIKTALLAAAIGASLSLGAAQAAVDINNTQQRFVVSLKAGADTDRVLGVLYSHGIDIARVLKSDEGDSIAVNVDMRNLPDLRTLQAQLPEVDGVMVDVVRRLLDVPAAEAAYDDVTLDGETIPWGIQAVQAQEVMPGGGAIKVCIIDTGYALGHEDLQTAGVDGQDRGAGAWDGSDGSGLHDHGTHVAGTIAALGGNGKGVVGVVEDGSLDLHIVRLFDAQGGFVYATDLAGAMQDCADAGSNVISMSLGGDFSSKAEDRMVSKLNRKGVLLIAAAGNGGSVGGFEPKGDYATFSYPASYDAVMSIAALDSSLQRASFSQYTSQVELTAPGVNVLSTLANGGYGNMSGTSMATPHVAAVAALVWSHYPQCSNNHIRDALKRSALDLGEPGYDYKNGWGLVQAKAAVDYLAVNACKGK</sequence>
<evidence type="ECO:0000259" key="8">
    <source>
        <dbReference type="Pfam" id="PF00082"/>
    </source>
</evidence>
<gene>
    <name evidence="9" type="ORF">FKV23_00250</name>
</gene>
<dbReference type="InterPro" id="IPR000209">
    <property type="entry name" value="Peptidase_S8/S53_dom"/>
</dbReference>
<keyword evidence="5 6" id="KW-0720">Serine protease</keyword>
<evidence type="ECO:0000256" key="2">
    <source>
        <dbReference type="ARBA" id="ARBA00022670"/>
    </source>
</evidence>
<dbReference type="PRINTS" id="PR00723">
    <property type="entry name" value="SUBTILISIN"/>
</dbReference>
<name>A0A514BMU8_9GAMM</name>
<dbReference type="Gene3D" id="3.40.50.200">
    <property type="entry name" value="Peptidase S8/S53 domain"/>
    <property type="match status" value="1"/>
</dbReference>
<reference evidence="9 10" key="1">
    <citation type="submission" date="2019-06" db="EMBL/GenBank/DDBJ databases">
        <title>Lysobacter alkalisoli sp. nov. isolated from saline-alkali soil.</title>
        <authorList>
            <person name="Sun J.-Q."/>
            <person name="Xu L."/>
        </authorList>
    </citation>
    <scope>NUCLEOTIDE SEQUENCE [LARGE SCALE GENOMIC DNA]</scope>
    <source>
        <strain evidence="9 10">SJ-36</strain>
    </source>
</reference>
<organism evidence="9 10">
    <name type="scientific">Marilutibacter alkalisoli</name>
    <dbReference type="NCBI Taxonomy" id="2591633"/>
    <lineage>
        <taxon>Bacteria</taxon>
        <taxon>Pseudomonadati</taxon>
        <taxon>Pseudomonadota</taxon>
        <taxon>Gammaproteobacteria</taxon>
        <taxon>Lysobacterales</taxon>
        <taxon>Lysobacteraceae</taxon>
        <taxon>Marilutibacter</taxon>
    </lineage>
</organism>
<feature type="signal peptide" evidence="7">
    <location>
        <begin position="1"/>
        <end position="23"/>
    </location>
</feature>
<dbReference type="InterPro" id="IPR034202">
    <property type="entry name" value="Subtilisin_Carlsberg-like"/>
</dbReference>
<protein>
    <submittedName>
        <fullName evidence="9">S8 family peptidase</fullName>
    </submittedName>
</protein>
<feature type="active site" description="Charge relay system" evidence="6">
    <location>
        <position position="184"/>
    </location>
</feature>
<evidence type="ECO:0000256" key="6">
    <source>
        <dbReference type="PROSITE-ProRule" id="PRU01240"/>
    </source>
</evidence>
<dbReference type="InterPro" id="IPR023828">
    <property type="entry name" value="Peptidase_S8_Ser-AS"/>
</dbReference>
<dbReference type="RefSeq" id="WP_141622061.1">
    <property type="nucleotide sequence ID" value="NZ_CP041242.1"/>
</dbReference>
<feature type="chain" id="PRO_5021696524" evidence="7">
    <location>
        <begin position="24"/>
        <end position="418"/>
    </location>
</feature>
<dbReference type="GO" id="GO:0006508">
    <property type="term" value="P:proteolysis"/>
    <property type="evidence" value="ECO:0007669"/>
    <property type="project" value="UniProtKB-KW"/>
</dbReference>
<dbReference type="PROSITE" id="PS51892">
    <property type="entry name" value="SUBTILASE"/>
    <property type="match status" value="1"/>
</dbReference>
<dbReference type="PROSITE" id="PS00137">
    <property type="entry name" value="SUBTILASE_HIS"/>
    <property type="match status" value="1"/>
</dbReference>
<dbReference type="GO" id="GO:0046872">
    <property type="term" value="F:metal ion binding"/>
    <property type="evidence" value="ECO:0007669"/>
    <property type="project" value="UniProtKB-KW"/>
</dbReference>
<dbReference type="OrthoDB" id="9790784at2"/>
<dbReference type="AlphaFoldDB" id="A0A514BMU8"/>
<dbReference type="PROSITE" id="PS00138">
    <property type="entry name" value="SUBTILASE_SER"/>
    <property type="match status" value="1"/>
</dbReference>
<dbReference type="CDD" id="cd07477">
    <property type="entry name" value="Peptidases_S8_Subtilisin_subset"/>
    <property type="match status" value="1"/>
</dbReference>
<dbReference type="Proteomes" id="UP000317199">
    <property type="component" value="Chromosome"/>
</dbReference>
<evidence type="ECO:0000256" key="4">
    <source>
        <dbReference type="ARBA" id="ARBA00022801"/>
    </source>
</evidence>
<dbReference type="GO" id="GO:0004252">
    <property type="term" value="F:serine-type endopeptidase activity"/>
    <property type="evidence" value="ECO:0007669"/>
    <property type="project" value="UniProtKB-UniRule"/>
</dbReference>
<feature type="active site" description="Charge relay system" evidence="6">
    <location>
        <position position="148"/>
    </location>
</feature>
<feature type="active site" description="Charge relay system" evidence="6">
    <location>
        <position position="351"/>
    </location>
</feature>
<dbReference type="InterPro" id="IPR022398">
    <property type="entry name" value="Peptidase_S8_His-AS"/>
</dbReference>
<dbReference type="GO" id="GO:0005615">
    <property type="term" value="C:extracellular space"/>
    <property type="evidence" value="ECO:0007669"/>
    <property type="project" value="TreeGrafter"/>
</dbReference>
<dbReference type="Pfam" id="PF00082">
    <property type="entry name" value="Peptidase_S8"/>
    <property type="match status" value="1"/>
</dbReference>
<evidence type="ECO:0000256" key="7">
    <source>
        <dbReference type="SAM" id="SignalP"/>
    </source>
</evidence>
<keyword evidence="10" id="KW-1185">Reference proteome</keyword>
<evidence type="ECO:0000256" key="5">
    <source>
        <dbReference type="ARBA" id="ARBA00022825"/>
    </source>
</evidence>
<evidence type="ECO:0000313" key="9">
    <source>
        <dbReference type="EMBL" id="QDH68718.1"/>
    </source>
</evidence>
<feature type="domain" description="Peptidase S8/S53" evidence="8">
    <location>
        <begin position="140"/>
        <end position="399"/>
    </location>
</feature>
<dbReference type="PANTHER" id="PTHR43806:SF11">
    <property type="entry name" value="CEREVISIN-RELATED"/>
    <property type="match status" value="1"/>
</dbReference>
<keyword evidence="3" id="KW-0479">Metal-binding</keyword>
<proteinExistence type="inferred from homology"/>
<dbReference type="EMBL" id="CP041242">
    <property type="protein sequence ID" value="QDH68718.1"/>
    <property type="molecule type" value="Genomic_DNA"/>
</dbReference>
<keyword evidence="2 6" id="KW-0645">Protease</keyword>
<dbReference type="KEGG" id="lyj:FKV23_00250"/>
<dbReference type="InterPro" id="IPR015500">
    <property type="entry name" value="Peptidase_S8_subtilisin-rel"/>
</dbReference>
<accession>A0A514BMU8</accession>
<evidence type="ECO:0000313" key="10">
    <source>
        <dbReference type="Proteomes" id="UP000317199"/>
    </source>
</evidence>
<keyword evidence="4 6" id="KW-0378">Hydrolase</keyword>
<dbReference type="PANTHER" id="PTHR43806">
    <property type="entry name" value="PEPTIDASE S8"/>
    <property type="match status" value="1"/>
</dbReference>
<dbReference type="InterPro" id="IPR050131">
    <property type="entry name" value="Peptidase_S8_subtilisin-like"/>
</dbReference>
<dbReference type="InterPro" id="IPR036852">
    <property type="entry name" value="Peptidase_S8/S53_dom_sf"/>
</dbReference>
<evidence type="ECO:0000256" key="3">
    <source>
        <dbReference type="ARBA" id="ARBA00022723"/>
    </source>
</evidence>
<keyword evidence="7" id="KW-0732">Signal</keyword>
<dbReference type="SUPFAM" id="SSF52743">
    <property type="entry name" value="Subtilisin-like"/>
    <property type="match status" value="1"/>
</dbReference>